<evidence type="ECO:0000256" key="1">
    <source>
        <dbReference type="ARBA" id="ARBA00004286"/>
    </source>
</evidence>
<feature type="compositionally biased region" description="Polar residues" evidence="4">
    <location>
        <begin position="547"/>
        <end position="584"/>
    </location>
</feature>
<feature type="region of interest" description="Disordered" evidence="4">
    <location>
        <begin position="122"/>
        <end position="144"/>
    </location>
</feature>
<dbReference type="SUPFAM" id="SSF49879">
    <property type="entry name" value="SMAD/FHA domain"/>
    <property type="match status" value="1"/>
</dbReference>
<evidence type="ECO:0000313" key="7">
    <source>
        <dbReference type="EMBL" id="THD22529.1"/>
    </source>
</evidence>
<dbReference type="SUPFAM" id="SSF52113">
    <property type="entry name" value="BRCT domain"/>
    <property type="match status" value="1"/>
</dbReference>
<dbReference type="Pfam" id="PF00498">
    <property type="entry name" value="FHA"/>
    <property type="match status" value="1"/>
</dbReference>
<keyword evidence="2" id="KW-0158">Chromosome</keyword>
<dbReference type="Gene3D" id="3.40.50.10190">
    <property type="entry name" value="BRCT domain"/>
    <property type="match status" value="1"/>
</dbReference>
<dbReference type="InterPro" id="IPR036420">
    <property type="entry name" value="BRCT_dom_sf"/>
</dbReference>
<dbReference type="PROSITE" id="PS50172">
    <property type="entry name" value="BRCT"/>
    <property type="match status" value="1"/>
</dbReference>
<organism evidence="7 8">
    <name type="scientific">Fasciola hepatica</name>
    <name type="common">Liver fluke</name>
    <dbReference type="NCBI Taxonomy" id="6192"/>
    <lineage>
        <taxon>Eukaryota</taxon>
        <taxon>Metazoa</taxon>
        <taxon>Spiralia</taxon>
        <taxon>Lophotrochozoa</taxon>
        <taxon>Platyhelminthes</taxon>
        <taxon>Trematoda</taxon>
        <taxon>Digenea</taxon>
        <taxon>Plagiorchiida</taxon>
        <taxon>Echinostomata</taxon>
        <taxon>Echinostomatoidea</taxon>
        <taxon>Fasciolidae</taxon>
        <taxon>Fasciola</taxon>
    </lineage>
</organism>
<sequence>MISLPSQKFSIIVESSDGGREIYLEPGIYVVGRAEDCEINLNDRSVSRKHALLELDSDNICTVIDQGSFNGSLRNCLRLKSFVKYELRCDDRLQFGFVKCVFKTHTVRGSQELAGELTQLPNEVSKNKNSTGSDTEKNISSVTGKNASLGSQGFNDGCNQVEFVTEPNLSSPIAEDVTEIPDSSTVDDTDRNSATSVRLLADVILDSEDPLVSDLLPNPSQFFSRSPSPRSDHVNNETGSTVPKDVNVLIQETEMSESCSQSPVTRGETRLITVAQSEPPDLPNPTSSSISTGKMTTDSLPYSSVHGDAFCRPSFALVFSATPSQEAKATTEIPISRIPLARDSDPGLLCSAVDASYSHSSWTELLETQPALSSSIGPSVVHSLEQEDSILDADSPGPKICSSVLTKSTEPEITQKGIHIEIHSPSATQPMAAEEFDKGSLRSQTNLPEPRDIVDPQATHVDLESVDCFPELTQPMRQSELFSGVSVIQAPSDVHQGRPNSLVISSIHESPLAKNGKLRDDLRPTTPIANKITNTKNSIELNNQTSQLEDTSCVQSNPSEDLSELTQPMRQSATVELTRSSTRQIDGDKQKRSKRLTSRTSSIHSSVTLSTPANDSNLVAEKRASCMTTAGITRRHNSTVTSCLILSRELGTVQFRSRRGRGRGRGRHKPDTNRLSVDNSAVKTDTLSSSSSCVNSVEDLQIADPSWIPIRRASTCFHSTADSYTAPFTLPLRKPIIRHRKATSRSGIPSLPSPICLSGSLLSEDPSQLDDSTDVTDKILVNKPNELALRKKDELTCSTECLIFNTASALQSPSALVLAGFEDSPEENGTKVSSVPCAHPCLSSFTDLSPEHCHEIAPPKEPYRPCRQTTRNSMNFSKQMNKTEPPAKRMRATESEQKLPVRRSLRRITMQTLTMKPEEFDQKIIKEENQTDFIDESASSSPLRNTRTRRQTRASMTVIHNKPETDTRKQSTSKGKRTNRLARVVHSFTSDPRRPFRSLQSSSQSTMNCVVVLDRKWNTPTEALFSGISATGFTKLLPHLSVIETDNVMTASLLISPPEVKRTRKVLYARARGIPLISAEWLSACRRARKPPYPDPMDFVLHIPSVLSAKPGIGSCNRVLERRNSLSGEPSAFLFGWTLTCTPSPPQVVIICDPKDVTADHNDAQRKKKSNSGITLSLQSALARAIHNLPCVSIEWFLQAVMLRQQPTWPIDEEFRLRPS</sequence>
<dbReference type="InterPro" id="IPR050923">
    <property type="entry name" value="Cell_Proc_Reg/RNA_Proc"/>
</dbReference>
<feature type="domain" description="BRCT" evidence="6">
    <location>
        <begin position="1051"/>
        <end position="1090"/>
    </location>
</feature>
<feature type="region of interest" description="Disordered" evidence="4">
    <location>
        <begin position="657"/>
        <end position="678"/>
    </location>
</feature>
<dbReference type="Gene3D" id="2.60.200.20">
    <property type="match status" value="1"/>
</dbReference>
<comment type="subcellular location">
    <subcellularLocation>
        <location evidence="1">Chromosome</location>
    </subcellularLocation>
</comment>
<dbReference type="InterPro" id="IPR008984">
    <property type="entry name" value="SMAD_FHA_dom_sf"/>
</dbReference>
<proteinExistence type="predicted"/>
<evidence type="ECO:0000313" key="8">
    <source>
        <dbReference type="Proteomes" id="UP000230066"/>
    </source>
</evidence>
<name>A0A4E0R2X7_FASHE</name>
<evidence type="ECO:0000256" key="2">
    <source>
        <dbReference type="ARBA" id="ARBA00022454"/>
    </source>
</evidence>
<dbReference type="InterPro" id="IPR001357">
    <property type="entry name" value="BRCT_dom"/>
</dbReference>
<evidence type="ECO:0008006" key="9">
    <source>
        <dbReference type="Google" id="ProtNLM"/>
    </source>
</evidence>
<dbReference type="GO" id="GO:0005694">
    <property type="term" value="C:chromosome"/>
    <property type="evidence" value="ECO:0007669"/>
    <property type="project" value="UniProtKB-SubCell"/>
</dbReference>
<feature type="region of interest" description="Disordered" evidence="4">
    <location>
        <begin position="222"/>
        <end position="241"/>
    </location>
</feature>
<dbReference type="Proteomes" id="UP000230066">
    <property type="component" value="Unassembled WGS sequence"/>
</dbReference>
<gene>
    <name evidence="7" type="ORF">D915_006751</name>
</gene>
<dbReference type="InterPro" id="IPR000253">
    <property type="entry name" value="FHA_dom"/>
</dbReference>
<reference evidence="7" key="1">
    <citation type="submission" date="2019-03" db="EMBL/GenBank/DDBJ databases">
        <title>Improved annotation for the trematode Fasciola hepatica.</title>
        <authorList>
            <person name="Choi Y.-J."/>
            <person name="Martin J."/>
            <person name="Mitreva M."/>
        </authorList>
    </citation>
    <scope>NUCLEOTIDE SEQUENCE [LARGE SCALE GENOMIC DNA]</scope>
</reference>
<feature type="region of interest" description="Disordered" evidence="4">
    <location>
        <begin position="547"/>
        <end position="610"/>
    </location>
</feature>
<evidence type="ECO:0000259" key="5">
    <source>
        <dbReference type="PROSITE" id="PS50006"/>
    </source>
</evidence>
<evidence type="ECO:0000256" key="4">
    <source>
        <dbReference type="SAM" id="MobiDB-lite"/>
    </source>
</evidence>
<accession>A0A4E0R2X7</accession>
<dbReference type="AlphaFoldDB" id="A0A4E0R2X7"/>
<feature type="compositionally biased region" description="Basic residues" evidence="4">
    <location>
        <begin position="657"/>
        <end position="668"/>
    </location>
</feature>
<dbReference type="SMART" id="SM00240">
    <property type="entry name" value="FHA"/>
    <property type="match status" value="1"/>
</dbReference>
<protein>
    <recommendedName>
        <fullName evidence="9">Mediator of DNA damage checkpoint protein 1</fullName>
    </recommendedName>
</protein>
<dbReference type="EMBL" id="JXXN02002693">
    <property type="protein sequence ID" value="THD22529.1"/>
    <property type="molecule type" value="Genomic_DNA"/>
</dbReference>
<keyword evidence="8" id="KW-1185">Reference proteome</keyword>
<dbReference type="CDD" id="cd17744">
    <property type="entry name" value="BRCT_MDC1_rpt1"/>
    <property type="match status" value="1"/>
</dbReference>
<evidence type="ECO:0000259" key="6">
    <source>
        <dbReference type="PROSITE" id="PS50172"/>
    </source>
</evidence>
<comment type="caution">
    <text evidence="7">The sequence shown here is derived from an EMBL/GenBank/DDBJ whole genome shotgun (WGS) entry which is preliminary data.</text>
</comment>
<keyword evidence="3" id="KW-0131">Cell cycle</keyword>
<dbReference type="PANTHER" id="PTHR23308">
    <property type="entry name" value="NUCLEAR INHIBITOR OF PROTEIN PHOSPHATASE-1"/>
    <property type="match status" value="1"/>
</dbReference>
<feature type="region of interest" description="Disordered" evidence="4">
    <location>
        <begin position="877"/>
        <end position="900"/>
    </location>
</feature>
<feature type="domain" description="FHA" evidence="5">
    <location>
        <begin position="29"/>
        <end position="79"/>
    </location>
</feature>
<feature type="compositionally biased region" description="Basic and acidic residues" evidence="4">
    <location>
        <begin position="885"/>
        <end position="899"/>
    </location>
</feature>
<dbReference type="PROSITE" id="PS50006">
    <property type="entry name" value="FHA_DOMAIN"/>
    <property type="match status" value="1"/>
</dbReference>
<evidence type="ECO:0000256" key="3">
    <source>
        <dbReference type="ARBA" id="ARBA00023306"/>
    </source>
</evidence>